<sequence>MGCKNHLRLPITASGNPYHHAGIIDELKQQAKSQGLWNLFLPDDRFGAGLNNLEYAPLCEIMGRSAMAAQVFNCNAPDTGNMEILAEFATPEQQDQWLTPLLNGDIRSCFSMTEPHTASSDPTNLQTRAVRDGDEYVITGRKWFTSNAMHPNCKIAIAMVVTDPEAARHQRATMILVPMDAPGFNILRSLPVFDHHGEGGHAEVLYDDVRVPVTNRLGEEGSGFAIAQARLGPGRIHHCMRSIGGAERAFELMCERANSRYAFGSKLIEKQTIQNWIAESRMQIDAARLMTLYTAWKMDTIGKKEARQEISMIKILAARTYLDVLDRAIQVHGAMGVTNDTPLAHMWQHARTLRIVDGPDEVHLQTIARRESRKFTEAPI</sequence>
<keyword evidence="12" id="KW-1185">Reference proteome</keyword>
<keyword evidence="4 7" id="KW-0285">Flavoprotein</keyword>
<evidence type="ECO:0000313" key="11">
    <source>
        <dbReference type="EMBL" id="ETW93298.1"/>
    </source>
</evidence>
<dbReference type="Gene3D" id="2.40.110.10">
    <property type="entry name" value="Butyryl-CoA Dehydrogenase, subunit A, domain 2"/>
    <property type="match status" value="1"/>
</dbReference>
<dbReference type="InterPro" id="IPR006091">
    <property type="entry name" value="Acyl-CoA_Oxase/DH_mid-dom"/>
</dbReference>
<evidence type="ECO:0000259" key="10">
    <source>
        <dbReference type="Pfam" id="PF02771"/>
    </source>
</evidence>
<dbReference type="InterPro" id="IPR013786">
    <property type="entry name" value="AcylCoA_DH/ox_N"/>
</dbReference>
<feature type="domain" description="Acyl-CoA oxidase/dehydrogenase middle" evidence="9">
    <location>
        <begin position="109"/>
        <end position="196"/>
    </location>
</feature>
<dbReference type="EMBL" id="AZHW01001263">
    <property type="protein sequence ID" value="ETW93298.1"/>
    <property type="molecule type" value="Genomic_DNA"/>
</dbReference>
<evidence type="ECO:0000256" key="2">
    <source>
        <dbReference type="ARBA" id="ARBA00009347"/>
    </source>
</evidence>
<dbReference type="Pfam" id="PF02770">
    <property type="entry name" value="Acyl-CoA_dh_M"/>
    <property type="match status" value="1"/>
</dbReference>
<dbReference type="PANTHER" id="PTHR48083">
    <property type="entry name" value="MEDIUM-CHAIN SPECIFIC ACYL-COA DEHYDROGENASE, MITOCHONDRIAL-RELATED"/>
    <property type="match status" value="1"/>
</dbReference>
<dbReference type="InterPro" id="IPR046373">
    <property type="entry name" value="Acyl-CoA_Oxase/DH_mid-dom_sf"/>
</dbReference>
<evidence type="ECO:0000256" key="6">
    <source>
        <dbReference type="ARBA" id="ARBA00023002"/>
    </source>
</evidence>
<dbReference type="InterPro" id="IPR050741">
    <property type="entry name" value="Acyl-CoA_dehydrogenase"/>
</dbReference>
<dbReference type="AlphaFoldDB" id="W4L5E9"/>
<dbReference type="GO" id="GO:0005737">
    <property type="term" value="C:cytoplasm"/>
    <property type="evidence" value="ECO:0007669"/>
    <property type="project" value="TreeGrafter"/>
</dbReference>
<evidence type="ECO:0000256" key="7">
    <source>
        <dbReference type="RuleBase" id="RU362125"/>
    </source>
</evidence>
<dbReference type="FunFam" id="2.40.110.10:FF:000002">
    <property type="entry name" value="Acyl-CoA dehydrogenase fadE12"/>
    <property type="match status" value="1"/>
</dbReference>
<dbReference type="GO" id="GO:0003995">
    <property type="term" value="F:acyl-CoA dehydrogenase activity"/>
    <property type="evidence" value="ECO:0007669"/>
    <property type="project" value="TreeGrafter"/>
</dbReference>
<keyword evidence="5 7" id="KW-0274">FAD</keyword>
<dbReference type="InterPro" id="IPR037069">
    <property type="entry name" value="AcylCoA_DH/ox_N_sf"/>
</dbReference>
<proteinExistence type="inferred from homology"/>
<dbReference type="Gene3D" id="1.10.540.10">
    <property type="entry name" value="Acyl-CoA dehydrogenase/oxidase, N-terminal domain"/>
    <property type="match status" value="1"/>
</dbReference>
<dbReference type="InterPro" id="IPR036250">
    <property type="entry name" value="AcylCo_DH-like_C"/>
</dbReference>
<dbReference type="Proteomes" id="UP000019141">
    <property type="component" value="Unassembled WGS sequence"/>
</dbReference>
<evidence type="ECO:0000256" key="3">
    <source>
        <dbReference type="ARBA" id="ARBA00011738"/>
    </source>
</evidence>
<gene>
    <name evidence="11" type="ORF">ETSY1_39830</name>
</gene>
<dbReference type="PANTHER" id="PTHR48083:SF13">
    <property type="entry name" value="ACYL-COA DEHYDROGENASE FAMILY MEMBER 11"/>
    <property type="match status" value="1"/>
</dbReference>
<comment type="cofactor">
    <cofactor evidence="1 7">
        <name>FAD</name>
        <dbReference type="ChEBI" id="CHEBI:57692"/>
    </cofactor>
</comment>
<dbReference type="Pfam" id="PF00441">
    <property type="entry name" value="Acyl-CoA_dh_1"/>
    <property type="match status" value="1"/>
</dbReference>
<comment type="similarity">
    <text evidence="2 7">Belongs to the acyl-CoA dehydrogenase family.</text>
</comment>
<accession>W4L5E9</accession>
<dbReference type="SUPFAM" id="SSF47203">
    <property type="entry name" value="Acyl-CoA dehydrogenase C-terminal domain-like"/>
    <property type="match status" value="1"/>
</dbReference>
<reference evidence="11 12" key="1">
    <citation type="journal article" date="2014" name="Nature">
        <title>An environmental bacterial taxon with a large and distinct metabolic repertoire.</title>
        <authorList>
            <person name="Wilson M.C."/>
            <person name="Mori T."/>
            <person name="Ruckert C."/>
            <person name="Uria A.R."/>
            <person name="Helf M.J."/>
            <person name="Takada K."/>
            <person name="Gernert C."/>
            <person name="Steffens U.A."/>
            <person name="Heycke N."/>
            <person name="Schmitt S."/>
            <person name="Rinke C."/>
            <person name="Helfrich E.J."/>
            <person name="Brachmann A.O."/>
            <person name="Gurgui C."/>
            <person name="Wakimoto T."/>
            <person name="Kracht M."/>
            <person name="Crusemann M."/>
            <person name="Hentschel U."/>
            <person name="Abe I."/>
            <person name="Matsunaga S."/>
            <person name="Kalinowski J."/>
            <person name="Takeyama H."/>
            <person name="Piel J."/>
        </authorList>
    </citation>
    <scope>NUCLEOTIDE SEQUENCE [LARGE SCALE GENOMIC DNA]</scope>
    <source>
        <strain evidence="12">TSY1</strain>
    </source>
</reference>
<evidence type="ECO:0000256" key="5">
    <source>
        <dbReference type="ARBA" id="ARBA00022827"/>
    </source>
</evidence>
<name>W4L5E9_ENTF1</name>
<dbReference type="GO" id="GO:0050660">
    <property type="term" value="F:flavin adenine dinucleotide binding"/>
    <property type="evidence" value="ECO:0007669"/>
    <property type="project" value="InterPro"/>
</dbReference>
<dbReference type="GO" id="GO:0033539">
    <property type="term" value="P:fatty acid beta-oxidation using acyl-CoA dehydrogenase"/>
    <property type="evidence" value="ECO:0007669"/>
    <property type="project" value="TreeGrafter"/>
</dbReference>
<evidence type="ECO:0000259" key="8">
    <source>
        <dbReference type="Pfam" id="PF00441"/>
    </source>
</evidence>
<feature type="domain" description="Acyl-CoA dehydrogenase/oxidase N-terminal" evidence="10">
    <location>
        <begin position="25"/>
        <end position="105"/>
    </location>
</feature>
<evidence type="ECO:0000259" key="9">
    <source>
        <dbReference type="Pfam" id="PF02770"/>
    </source>
</evidence>
<dbReference type="InterPro" id="IPR009075">
    <property type="entry name" value="AcylCo_DH/oxidase_C"/>
</dbReference>
<dbReference type="InterPro" id="IPR009100">
    <property type="entry name" value="AcylCoA_DH/oxidase_NM_dom_sf"/>
</dbReference>
<organism evidence="11 12">
    <name type="scientific">Entotheonella factor</name>
    <dbReference type="NCBI Taxonomy" id="1429438"/>
    <lineage>
        <taxon>Bacteria</taxon>
        <taxon>Pseudomonadati</taxon>
        <taxon>Nitrospinota/Tectimicrobiota group</taxon>
        <taxon>Candidatus Tectimicrobiota</taxon>
        <taxon>Candidatus Entotheonellia</taxon>
        <taxon>Candidatus Entotheonellales</taxon>
        <taxon>Candidatus Entotheonellaceae</taxon>
        <taxon>Candidatus Entotheonella</taxon>
    </lineage>
</organism>
<evidence type="ECO:0000256" key="4">
    <source>
        <dbReference type="ARBA" id="ARBA00022630"/>
    </source>
</evidence>
<evidence type="ECO:0000256" key="1">
    <source>
        <dbReference type="ARBA" id="ARBA00001974"/>
    </source>
</evidence>
<dbReference type="Gene3D" id="1.20.140.10">
    <property type="entry name" value="Butyryl-CoA Dehydrogenase, subunit A, domain 3"/>
    <property type="match status" value="1"/>
</dbReference>
<dbReference type="HOGENOM" id="CLU_018204_1_2_7"/>
<comment type="subunit">
    <text evidence="3">Homodimer.</text>
</comment>
<evidence type="ECO:0000313" key="12">
    <source>
        <dbReference type="Proteomes" id="UP000019141"/>
    </source>
</evidence>
<dbReference type="SUPFAM" id="SSF56645">
    <property type="entry name" value="Acyl-CoA dehydrogenase NM domain-like"/>
    <property type="match status" value="1"/>
</dbReference>
<keyword evidence="6 7" id="KW-0560">Oxidoreductase</keyword>
<feature type="domain" description="Acyl-CoA dehydrogenase/oxidase C-terminal" evidence="8">
    <location>
        <begin position="221"/>
        <end position="370"/>
    </location>
</feature>
<dbReference type="PATRIC" id="fig|1429438.4.peg.7465"/>
<dbReference type="Pfam" id="PF02771">
    <property type="entry name" value="Acyl-CoA_dh_N"/>
    <property type="match status" value="1"/>
</dbReference>
<protein>
    <submittedName>
        <fullName evidence="11">Acyl-CoA dehydrogenase</fullName>
    </submittedName>
</protein>
<comment type="caution">
    <text evidence="11">The sequence shown here is derived from an EMBL/GenBank/DDBJ whole genome shotgun (WGS) entry which is preliminary data.</text>
</comment>